<dbReference type="Pfam" id="PF00008">
    <property type="entry name" value="EGF"/>
    <property type="match status" value="1"/>
</dbReference>
<feature type="domain" description="Peptidase S1" evidence="13">
    <location>
        <begin position="193"/>
        <end position="425"/>
    </location>
</feature>
<feature type="signal peptide" evidence="11">
    <location>
        <begin position="1"/>
        <end position="19"/>
    </location>
</feature>
<dbReference type="FunFam" id="2.10.25.10:FF:000162">
    <property type="entry name" value="Coagulation factor X (Predicted)"/>
    <property type="match status" value="1"/>
</dbReference>
<keyword evidence="7" id="KW-0106">Calcium</keyword>
<dbReference type="Ensembl" id="ENSDCDT00010013516.1">
    <property type="protein sequence ID" value="ENSDCDP00010012816.1"/>
    <property type="gene ID" value="ENSDCDG00010005836.1"/>
</dbReference>
<dbReference type="FunFam" id="2.10.25.10:FF:000950">
    <property type="entry name" value="Protein Z, vitamin K-dependent plasma glycoprotein a"/>
    <property type="match status" value="1"/>
</dbReference>
<dbReference type="PANTHER" id="PTHR24278:SF33">
    <property type="entry name" value="PROTEIN Z, VITAMIN K-DEPENDENT PLASMA GLYCOPROTEIN A"/>
    <property type="match status" value="1"/>
</dbReference>
<dbReference type="PROSITE" id="PS50240">
    <property type="entry name" value="TRYPSIN_DOM"/>
    <property type="match status" value="1"/>
</dbReference>
<dbReference type="PIRSF" id="PIRSF001143">
    <property type="entry name" value="Factor_X"/>
    <property type="match status" value="1"/>
</dbReference>
<evidence type="ECO:0000256" key="10">
    <source>
        <dbReference type="PROSITE-ProRule" id="PRU00076"/>
    </source>
</evidence>
<feature type="chain" id="PRO_5044303177" evidence="11">
    <location>
        <begin position="20"/>
        <end position="427"/>
    </location>
</feature>
<comment type="subcellular location">
    <subcellularLocation>
        <location evidence="1">Secreted</location>
    </subcellularLocation>
</comment>
<dbReference type="PROSITE" id="PS50998">
    <property type="entry name" value="GLA_2"/>
    <property type="match status" value="1"/>
</dbReference>
<dbReference type="FunFam" id="4.10.740.10:FF:000001">
    <property type="entry name" value="vitamin K-dependent protein S"/>
    <property type="match status" value="1"/>
</dbReference>
<dbReference type="InterPro" id="IPR018097">
    <property type="entry name" value="EGF_Ca-bd_CS"/>
</dbReference>
<keyword evidence="3" id="KW-0964">Secreted</keyword>
<evidence type="ECO:0000259" key="14">
    <source>
        <dbReference type="PROSITE" id="PS50998"/>
    </source>
</evidence>
<dbReference type="PRINTS" id="PR00010">
    <property type="entry name" value="EGFBLOOD"/>
</dbReference>
<dbReference type="InterPro" id="IPR043504">
    <property type="entry name" value="Peptidase_S1_PA_chymotrypsin"/>
</dbReference>
<dbReference type="SMART" id="SM00020">
    <property type="entry name" value="Tryp_SPc"/>
    <property type="match status" value="1"/>
</dbReference>
<dbReference type="AlphaFoldDB" id="A0AAY4AZC2"/>
<dbReference type="Pfam" id="PF00089">
    <property type="entry name" value="Trypsin"/>
    <property type="match status" value="1"/>
</dbReference>
<dbReference type="Gene3D" id="2.40.10.10">
    <property type="entry name" value="Trypsin-like serine proteases"/>
    <property type="match status" value="2"/>
</dbReference>
<dbReference type="InterPro" id="IPR017857">
    <property type="entry name" value="Coagulation_fac-like_Gla_dom"/>
</dbReference>
<dbReference type="Gene3D" id="2.10.25.10">
    <property type="entry name" value="Laminin"/>
    <property type="match status" value="2"/>
</dbReference>
<reference evidence="15" key="2">
    <citation type="submission" date="2025-08" db="UniProtKB">
        <authorList>
            <consortium name="Ensembl"/>
        </authorList>
    </citation>
    <scope>IDENTIFICATION</scope>
</reference>
<dbReference type="SUPFAM" id="SSF57630">
    <property type="entry name" value="GLA-domain"/>
    <property type="match status" value="1"/>
</dbReference>
<evidence type="ECO:0000256" key="11">
    <source>
        <dbReference type="SAM" id="SignalP"/>
    </source>
</evidence>
<name>A0AAY4AZC2_9TELE</name>
<sequence length="427" mass="47315">MGSVGTAVAFTLLLGTVTAGLDSGRRVPVFLNKEDASQVIYRQKRAGEGDQQPSNLERECLEKVCNYDEALRFFQDPYRTDIFWSVYIDGDQCAEKPCKNGAMCLDSVGGYDCVCKSGFSGVHCESDQTVCVADKTKGCSQFCKPGYQSYECSCARGWKLQDKDKEKCVPAVTFPCGKVSNPNQWDNRKSANIRSGYQGLPCNSEECPWQALLRNSESTGFCGGVILKENLILTTAQCVSKYSEFHVAVGKKELTIESGEQTLSVKNVHVHPHYVDGRPDNDLAVVELASRIIFKKGIFAACLPERDFADSLLMTGESMGMVTGWKEVPDSDKLQNDLTLNHLSYQPLSQCVESFPGQMTNKMACTMPREKSDCVMSAGSPVLTMHRDVLFLTGVISRSPALNCRQGYVMQKVSRYTTWLKPLMDIR</sequence>
<dbReference type="InterPro" id="IPR009003">
    <property type="entry name" value="Peptidase_S1_PA"/>
</dbReference>
<evidence type="ECO:0000256" key="6">
    <source>
        <dbReference type="ARBA" id="ARBA00022801"/>
    </source>
</evidence>
<dbReference type="GO" id="GO:0005615">
    <property type="term" value="C:extracellular space"/>
    <property type="evidence" value="ECO:0007669"/>
    <property type="project" value="TreeGrafter"/>
</dbReference>
<feature type="domain" description="EGF-like" evidence="12">
    <location>
        <begin position="89"/>
        <end position="125"/>
    </location>
</feature>
<evidence type="ECO:0000256" key="8">
    <source>
        <dbReference type="ARBA" id="ARBA00023157"/>
    </source>
</evidence>
<dbReference type="SMART" id="SM00179">
    <property type="entry name" value="EGF_CA"/>
    <property type="match status" value="2"/>
</dbReference>
<dbReference type="GO" id="GO:0007596">
    <property type="term" value="P:blood coagulation"/>
    <property type="evidence" value="ECO:0007669"/>
    <property type="project" value="InterPro"/>
</dbReference>
<dbReference type="InterPro" id="IPR001254">
    <property type="entry name" value="Trypsin_dom"/>
</dbReference>
<dbReference type="Pfam" id="PF00594">
    <property type="entry name" value="Gla"/>
    <property type="match status" value="1"/>
</dbReference>
<keyword evidence="8 10" id="KW-1015">Disulfide bond</keyword>
<dbReference type="SMART" id="SM00181">
    <property type="entry name" value="EGF"/>
    <property type="match status" value="2"/>
</dbReference>
<dbReference type="RefSeq" id="XP_028842602.1">
    <property type="nucleotide sequence ID" value="XM_028986769.1"/>
</dbReference>
<dbReference type="PROSITE" id="PS00010">
    <property type="entry name" value="ASX_HYDROXYL"/>
    <property type="match status" value="1"/>
</dbReference>
<dbReference type="GO" id="GO:0006508">
    <property type="term" value="P:proteolysis"/>
    <property type="evidence" value="ECO:0007669"/>
    <property type="project" value="UniProtKB-KW"/>
</dbReference>
<reference evidence="15" key="3">
    <citation type="submission" date="2025-09" db="UniProtKB">
        <authorList>
            <consortium name="Ensembl"/>
        </authorList>
    </citation>
    <scope>IDENTIFICATION</scope>
</reference>
<evidence type="ECO:0000256" key="3">
    <source>
        <dbReference type="ARBA" id="ARBA00022525"/>
    </source>
</evidence>
<keyword evidence="2" id="KW-0301">Gamma-carboxyglutamic acid</keyword>
<dbReference type="PANTHER" id="PTHR24278">
    <property type="entry name" value="COAGULATION FACTOR"/>
    <property type="match status" value="1"/>
</dbReference>
<evidence type="ECO:0000256" key="9">
    <source>
        <dbReference type="ARBA" id="ARBA00023180"/>
    </source>
</evidence>
<dbReference type="InterPro" id="IPR035972">
    <property type="entry name" value="GLA-like_dom_SF"/>
</dbReference>
<evidence type="ECO:0000256" key="2">
    <source>
        <dbReference type="ARBA" id="ARBA00022479"/>
    </source>
</evidence>
<gene>
    <name evidence="15" type="primary">proza</name>
</gene>
<feature type="disulfide bond" evidence="10">
    <location>
        <begin position="115"/>
        <end position="124"/>
    </location>
</feature>
<dbReference type="SUPFAM" id="SSF57196">
    <property type="entry name" value="EGF/Laminin"/>
    <property type="match status" value="1"/>
</dbReference>
<keyword evidence="9" id="KW-0325">Glycoprotein</keyword>
<dbReference type="InterPro" id="IPR001881">
    <property type="entry name" value="EGF-like_Ca-bd_dom"/>
</dbReference>
<dbReference type="GeneID" id="114794301"/>
<protein>
    <submittedName>
        <fullName evidence="15">Uncharacterized protein</fullName>
    </submittedName>
</protein>
<evidence type="ECO:0000313" key="15">
    <source>
        <dbReference type="Ensembl" id="ENSDCDP00010012816.1"/>
    </source>
</evidence>
<dbReference type="CDD" id="cd00054">
    <property type="entry name" value="EGF_CA"/>
    <property type="match status" value="1"/>
</dbReference>
<organism evidence="15 16">
    <name type="scientific">Denticeps clupeoides</name>
    <name type="common">denticle herring</name>
    <dbReference type="NCBI Taxonomy" id="299321"/>
    <lineage>
        <taxon>Eukaryota</taxon>
        <taxon>Metazoa</taxon>
        <taxon>Chordata</taxon>
        <taxon>Craniata</taxon>
        <taxon>Vertebrata</taxon>
        <taxon>Euteleostomi</taxon>
        <taxon>Actinopterygii</taxon>
        <taxon>Neopterygii</taxon>
        <taxon>Teleostei</taxon>
        <taxon>Clupei</taxon>
        <taxon>Clupeiformes</taxon>
        <taxon>Denticipitoidei</taxon>
        <taxon>Denticipitidae</taxon>
        <taxon>Denticeps</taxon>
    </lineage>
</organism>
<accession>A0AAY4AZC2</accession>
<evidence type="ECO:0000256" key="5">
    <source>
        <dbReference type="ARBA" id="ARBA00022670"/>
    </source>
</evidence>
<dbReference type="PROSITE" id="PS50026">
    <property type="entry name" value="EGF_3"/>
    <property type="match status" value="1"/>
</dbReference>
<dbReference type="Gene3D" id="4.10.740.10">
    <property type="entry name" value="Coagulation Factor IX"/>
    <property type="match status" value="1"/>
</dbReference>
<reference evidence="15 16" key="1">
    <citation type="submission" date="2020-06" db="EMBL/GenBank/DDBJ databases">
        <authorList>
            <consortium name="Wellcome Sanger Institute Data Sharing"/>
        </authorList>
    </citation>
    <scope>NUCLEOTIDE SEQUENCE [LARGE SCALE GENOMIC DNA]</scope>
</reference>
<dbReference type="InterPro" id="IPR000294">
    <property type="entry name" value="GLA_domain"/>
</dbReference>
<keyword evidence="6" id="KW-0378">Hydrolase</keyword>
<proteinExistence type="predicted"/>
<dbReference type="GO" id="GO:0004252">
    <property type="term" value="F:serine-type endopeptidase activity"/>
    <property type="evidence" value="ECO:0007669"/>
    <property type="project" value="InterPro"/>
</dbReference>
<evidence type="ECO:0000259" key="12">
    <source>
        <dbReference type="PROSITE" id="PS50026"/>
    </source>
</evidence>
<dbReference type="Proteomes" id="UP000694580">
    <property type="component" value="Chromosome 7"/>
</dbReference>
<dbReference type="CDD" id="cd00190">
    <property type="entry name" value="Tryp_SPc"/>
    <property type="match status" value="1"/>
</dbReference>
<keyword evidence="16" id="KW-1185">Reference proteome</keyword>
<dbReference type="GeneTree" id="ENSGT00940000154505"/>
<dbReference type="InterPro" id="IPR050442">
    <property type="entry name" value="Peptidase_S1_coag_factors"/>
</dbReference>
<keyword evidence="5" id="KW-0645">Protease</keyword>
<dbReference type="InterPro" id="IPR000152">
    <property type="entry name" value="EGF-type_Asp/Asn_hydroxyl_site"/>
</dbReference>
<dbReference type="FunFam" id="2.40.10.10:FF:000013">
    <property type="entry name" value="Coagulation factor X"/>
    <property type="match status" value="1"/>
</dbReference>
<dbReference type="Pfam" id="PF14670">
    <property type="entry name" value="FXa_inhibition"/>
    <property type="match status" value="1"/>
</dbReference>
<keyword evidence="11" id="KW-0732">Signal</keyword>
<dbReference type="GO" id="GO:0005509">
    <property type="term" value="F:calcium ion binding"/>
    <property type="evidence" value="ECO:0007669"/>
    <property type="project" value="InterPro"/>
</dbReference>
<dbReference type="SUPFAM" id="SSF50494">
    <property type="entry name" value="Trypsin-like serine proteases"/>
    <property type="match status" value="1"/>
</dbReference>
<evidence type="ECO:0000259" key="13">
    <source>
        <dbReference type="PROSITE" id="PS50240"/>
    </source>
</evidence>
<dbReference type="InterPro" id="IPR012224">
    <property type="entry name" value="Pept_S1A_FX"/>
</dbReference>
<keyword evidence="4 10" id="KW-0245">EGF-like domain</keyword>
<dbReference type="PROSITE" id="PS01187">
    <property type="entry name" value="EGF_CA"/>
    <property type="match status" value="1"/>
</dbReference>
<evidence type="ECO:0000256" key="4">
    <source>
        <dbReference type="ARBA" id="ARBA00022536"/>
    </source>
</evidence>
<dbReference type="InterPro" id="IPR000742">
    <property type="entry name" value="EGF"/>
</dbReference>
<dbReference type="PROSITE" id="PS01186">
    <property type="entry name" value="EGF_2"/>
    <property type="match status" value="1"/>
</dbReference>
<evidence type="ECO:0000256" key="1">
    <source>
        <dbReference type="ARBA" id="ARBA00004613"/>
    </source>
</evidence>
<comment type="caution">
    <text evidence="10">Lacks conserved residue(s) required for the propagation of feature annotation.</text>
</comment>
<dbReference type="SMART" id="SM00069">
    <property type="entry name" value="GLA"/>
    <property type="match status" value="1"/>
</dbReference>
<dbReference type="PROSITE" id="PS00022">
    <property type="entry name" value="EGF_1"/>
    <property type="match status" value="1"/>
</dbReference>
<evidence type="ECO:0000313" key="16">
    <source>
        <dbReference type="Proteomes" id="UP000694580"/>
    </source>
</evidence>
<evidence type="ECO:0000256" key="7">
    <source>
        <dbReference type="ARBA" id="ARBA00022837"/>
    </source>
</evidence>
<feature type="domain" description="Gla" evidence="14">
    <location>
        <begin position="43"/>
        <end position="89"/>
    </location>
</feature>